<dbReference type="Gene3D" id="1.10.10.10">
    <property type="entry name" value="Winged helix-like DNA-binding domain superfamily/Winged helix DNA-binding domain"/>
    <property type="match status" value="1"/>
</dbReference>
<sequence length="308" mass="34841">MHFDIKDLKLFLAISEEGSLTRGAEKTYMSAASGSVRIRNLEQSINLRLLYRSSKGITLPLLINRVPGITLSSAGETFKHHASLIVNQMEMLRSDMQEHVKGIKGHVRIFSSITAIAEYLPPLLSHFLTLYNDVNIDLREYPSPEIVRSVIEGKTDLGIVAGNITTDNLEILPFRTDRLVLITATDHPFADRKSVTFHELIQYEQISLPEGTGMFEFIRKKAELVPSKLKIRIQVGNFETFCRMVEAKVGIGIMPHSAASRLRQLHEFSIIDLDEFWSLRKLQICARSFDKLPGFTQKLVTMLTAQTE</sequence>
<feature type="domain" description="HTH lysR-type" evidence="5">
    <location>
        <begin position="3"/>
        <end position="60"/>
    </location>
</feature>
<comment type="similarity">
    <text evidence="1">Belongs to the LysR transcriptional regulatory family.</text>
</comment>
<dbReference type="Proteomes" id="UP000003915">
    <property type="component" value="Unassembled WGS sequence"/>
</dbReference>
<dbReference type="InterPro" id="IPR000847">
    <property type="entry name" value="LysR_HTH_N"/>
</dbReference>
<keyword evidence="3" id="KW-0238">DNA-binding</keyword>
<dbReference type="PROSITE" id="PS50931">
    <property type="entry name" value="HTH_LYSR"/>
    <property type="match status" value="1"/>
</dbReference>
<evidence type="ECO:0000313" key="7">
    <source>
        <dbReference type="Proteomes" id="UP000003915"/>
    </source>
</evidence>
<reference evidence="6 7" key="1">
    <citation type="journal article" date="2011" name="BMC Genomics">
        <title>Genome sequencing reveals diversification of virulence factor content and possible host adaptation in distinct subpopulations of Salmonella enterica.</title>
        <authorList>
            <person name="den Bakker H.C."/>
            <person name="Moreno Switt A.I."/>
            <person name="Govoni G."/>
            <person name="Cummings C.A."/>
            <person name="Ranieri M.L."/>
            <person name="Degoricija L."/>
            <person name="Hoelzer K."/>
            <person name="Rodriguez-Rivera L.D."/>
            <person name="Brown S."/>
            <person name="Bolchacova E."/>
            <person name="Furtado M.R."/>
            <person name="Wiedmann M."/>
        </authorList>
    </citation>
    <scope>NUCLEOTIDE SEQUENCE [LARGE SCALE GENOMIC DNA]</scope>
    <source>
        <strain evidence="6 7">R8-3404</strain>
    </source>
</reference>
<dbReference type="SUPFAM" id="SSF53850">
    <property type="entry name" value="Periplasmic binding protein-like II"/>
    <property type="match status" value="1"/>
</dbReference>
<dbReference type="PANTHER" id="PTHR30419:SF2">
    <property type="entry name" value="LYSR FAMILY TRANSCRIPTIONAL REGULATOR"/>
    <property type="match status" value="1"/>
</dbReference>
<evidence type="ECO:0000256" key="1">
    <source>
        <dbReference type="ARBA" id="ARBA00009437"/>
    </source>
</evidence>
<dbReference type="InterPro" id="IPR050950">
    <property type="entry name" value="HTH-type_LysR_regulators"/>
</dbReference>
<dbReference type="Pfam" id="PF00126">
    <property type="entry name" value="HTH_1"/>
    <property type="match status" value="1"/>
</dbReference>
<evidence type="ECO:0000256" key="3">
    <source>
        <dbReference type="ARBA" id="ARBA00023125"/>
    </source>
</evidence>
<gene>
    <name evidence="6" type="ORF">LTSEUGA_1320</name>
</gene>
<dbReference type="FunFam" id="3.40.190.290:FF:000024">
    <property type="entry name" value="LysR family transcriptional regulator"/>
    <property type="match status" value="1"/>
</dbReference>
<evidence type="ECO:0000256" key="4">
    <source>
        <dbReference type="ARBA" id="ARBA00023163"/>
    </source>
</evidence>
<protein>
    <submittedName>
        <fullName evidence="6">LysR family transcriptional regulator</fullName>
    </submittedName>
</protein>
<dbReference type="EMBL" id="AFCV01000355">
    <property type="protein sequence ID" value="EHC94242.1"/>
    <property type="molecule type" value="Genomic_DNA"/>
</dbReference>
<evidence type="ECO:0000256" key="2">
    <source>
        <dbReference type="ARBA" id="ARBA00023015"/>
    </source>
</evidence>
<evidence type="ECO:0000313" key="6">
    <source>
        <dbReference type="EMBL" id="EHC94242.1"/>
    </source>
</evidence>
<dbReference type="AlphaFoldDB" id="A0A6C8H572"/>
<accession>A0A6C8H572</accession>
<dbReference type="SUPFAM" id="SSF46785">
    <property type="entry name" value="Winged helix' DNA-binding domain"/>
    <property type="match status" value="1"/>
</dbReference>
<keyword evidence="2" id="KW-0805">Transcription regulation</keyword>
<dbReference type="Gene3D" id="3.40.190.290">
    <property type="match status" value="1"/>
</dbReference>
<organism evidence="6 7">
    <name type="scientific">Salmonella enterica subsp. enterica serovar Uganda str. R8-3404</name>
    <dbReference type="NCBI Taxonomy" id="913083"/>
    <lineage>
        <taxon>Bacteria</taxon>
        <taxon>Pseudomonadati</taxon>
        <taxon>Pseudomonadota</taxon>
        <taxon>Gammaproteobacteria</taxon>
        <taxon>Enterobacterales</taxon>
        <taxon>Enterobacteriaceae</taxon>
        <taxon>Salmonella</taxon>
    </lineage>
</organism>
<name>A0A6C8H572_SALET</name>
<dbReference type="InterPro" id="IPR036388">
    <property type="entry name" value="WH-like_DNA-bd_sf"/>
</dbReference>
<dbReference type="PANTHER" id="PTHR30419">
    <property type="entry name" value="HTH-TYPE TRANSCRIPTIONAL REGULATOR YBHD"/>
    <property type="match status" value="1"/>
</dbReference>
<dbReference type="GO" id="GO:0003700">
    <property type="term" value="F:DNA-binding transcription factor activity"/>
    <property type="evidence" value="ECO:0007669"/>
    <property type="project" value="InterPro"/>
</dbReference>
<keyword evidence="4" id="KW-0804">Transcription</keyword>
<dbReference type="GO" id="GO:0005829">
    <property type="term" value="C:cytosol"/>
    <property type="evidence" value="ECO:0007669"/>
    <property type="project" value="TreeGrafter"/>
</dbReference>
<proteinExistence type="inferred from homology"/>
<dbReference type="CDD" id="cd08421">
    <property type="entry name" value="PBP2_LTTR_like_1"/>
    <property type="match status" value="1"/>
</dbReference>
<dbReference type="GO" id="GO:0003677">
    <property type="term" value="F:DNA binding"/>
    <property type="evidence" value="ECO:0007669"/>
    <property type="project" value="UniProtKB-KW"/>
</dbReference>
<comment type="caution">
    <text evidence="6">The sequence shown here is derived from an EMBL/GenBank/DDBJ whole genome shotgun (WGS) entry which is preliminary data.</text>
</comment>
<dbReference type="Pfam" id="PF03466">
    <property type="entry name" value="LysR_substrate"/>
    <property type="match status" value="1"/>
</dbReference>
<evidence type="ECO:0000259" key="5">
    <source>
        <dbReference type="PROSITE" id="PS50931"/>
    </source>
</evidence>
<dbReference type="InterPro" id="IPR036390">
    <property type="entry name" value="WH_DNA-bd_sf"/>
</dbReference>
<dbReference type="InterPro" id="IPR005119">
    <property type="entry name" value="LysR_subst-bd"/>
</dbReference>